<comment type="subcellular location">
    <subcellularLocation>
        <location evidence="1">Membrane</location>
        <topology evidence="1">Multi-pass membrane protein</topology>
    </subcellularLocation>
</comment>
<dbReference type="Pfam" id="PF01566">
    <property type="entry name" value="Nramp"/>
    <property type="match status" value="1"/>
</dbReference>
<dbReference type="EMBL" id="JAUCMN010000005">
    <property type="protein sequence ID" value="MDM7891700.1"/>
    <property type="molecule type" value="Genomic_DNA"/>
</dbReference>
<reference evidence="8 9" key="1">
    <citation type="submission" date="2023-06" db="EMBL/GenBank/DDBJ databases">
        <authorList>
            <person name="Feng G."/>
            <person name="Li J."/>
            <person name="Zhu H."/>
        </authorList>
    </citation>
    <scope>NUCLEOTIDE SEQUENCE [LARGE SCALE GENOMIC DNA]</scope>
    <source>
        <strain evidence="8 9">RHCKG28</strain>
    </source>
</reference>
<evidence type="ECO:0000313" key="8">
    <source>
        <dbReference type="EMBL" id="MDM7891700.1"/>
    </source>
</evidence>
<keyword evidence="4 7" id="KW-1133">Transmembrane helix</keyword>
<evidence type="ECO:0000256" key="7">
    <source>
        <dbReference type="SAM" id="Phobius"/>
    </source>
</evidence>
<feature type="transmembrane region" description="Helical" evidence="7">
    <location>
        <begin position="147"/>
        <end position="168"/>
    </location>
</feature>
<organism evidence="8 9">
    <name type="scientific">Curtobacterium caseinilyticum</name>
    <dbReference type="NCBI Taxonomy" id="3055137"/>
    <lineage>
        <taxon>Bacteria</taxon>
        <taxon>Bacillati</taxon>
        <taxon>Actinomycetota</taxon>
        <taxon>Actinomycetes</taxon>
        <taxon>Micrococcales</taxon>
        <taxon>Microbacteriaceae</taxon>
        <taxon>Curtobacterium</taxon>
    </lineage>
</organism>
<feature type="transmembrane region" description="Helical" evidence="7">
    <location>
        <begin position="375"/>
        <end position="395"/>
    </location>
</feature>
<dbReference type="PANTHER" id="PTHR11706:SF33">
    <property type="entry name" value="NATURAL RESISTANCE-ASSOCIATED MACROPHAGE PROTEIN 2"/>
    <property type="match status" value="1"/>
</dbReference>
<keyword evidence="5 7" id="KW-0472">Membrane</keyword>
<protein>
    <submittedName>
        <fullName evidence="8">Nramp family divalent metal transporter</fullName>
    </submittedName>
</protein>
<keyword evidence="3 7" id="KW-0812">Transmembrane</keyword>
<feature type="transmembrane region" description="Helical" evidence="7">
    <location>
        <begin position="267"/>
        <end position="292"/>
    </location>
</feature>
<dbReference type="RefSeq" id="WP_289473475.1">
    <property type="nucleotide sequence ID" value="NZ_JAUCMN010000005.1"/>
</dbReference>
<feature type="transmembrane region" description="Helical" evidence="7">
    <location>
        <begin position="219"/>
        <end position="238"/>
    </location>
</feature>
<dbReference type="PANTHER" id="PTHR11706">
    <property type="entry name" value="SOLUTE CARRIER PROTEIN FAMILY 11 MEMBER"/>
    <property type="match status" value="1"/>
</dbReference>
<evidence type="ECO:0000256" key="5">
    <source>
        <dbReference type="ARBA" id="ARBA00023136"/>
    </source>
</evidence>
<evidence type="ECO:0000256" key="4">
    <source>
        <dbReference type="ARBA" id="ARBA00022989"/>
    </source>
</evidence>
<dbReference type="Proteomes" id="UP001236404">
    <property type="component" value="Unassembled WGS sequence"/>
</dbReference>
<feature type="transmembrane region" description="Helical" evidence="7">
    <location>
        <begin position="118"/>
        <end position="141"/>
    </location>
</feature>
<dbReference type="NCBIfam" id="TIGR01197">
    <property type="entry name" value="nramp"/>
    <property type="match status" value="1"/>
</dbReference>
<feature type="compositionally biased region" description="Gly residues" evidence="6">
    <location>
        <begin position="15"/>
        <end position="28"/>
    </location>
</feature>
<dbReference type="NCBIfam" id="NF037982">
    <property type="entry name" value="Nramp_1"/>
    <property type="match status" value="1"/>
</dbReference>
<evidence type="ECO:0000256" key="1">
    <source>
        <dbReference type="ARBA" id="ARBA00004141"/>
    </source>
</evidence>
<feature type="transmembrane region" description="Helical" evidence="7">
    <location>
        <begin position="76"/>
        <end position="98"/>
    </location>
</feature>
<evidence type="ECO:0000313" key="9">
    <source>
        <dbReference type="Proteomes" id="UP001236404"/>
    </source>
</evidence>
<gene>
    <name evidence="8" type="ORF">QUG93_08385</name>
</gene>
<name>A0ABT7TQ17_9MICO</name>
<keyword evidence="2" id="KW-0813">Transport</keyword>
<dbReference type="PRINTS" id="PR00447">
    <property type="entry name" value="NATRESASSCMP"/>
</dbReference>
<accession>A0ABT7TQ17</accession>
<evidence type="ECO:0000256" key="6">
    <source>
        <dbReference type="SAM" id="MobiDB-lite"/>
    </source>
</evidence>
<feature type="transmembrane region" description="Helical" evidence="7">
    <location>
        <begin position="415"/>
        <end position="436"/>
    </location>
</feature>
<dbReference type="NCBIfam" id="NF001923">
    <property type="entry name" value="PRK00701.1"/>
    <property type="match status" value="1"/>
</dbReference>
<evidence type="ECO:0000256" key="2">
    <source>
        <dbReference type="ARBA" id="ARBA00022448"/>
    </source>
</evidence>
<feature type="transmembrane region" description="Helical" evidence="7">
    <location>
        <begin position="39"/>
        <end position="56"/>
    </location>
</feature>
<proteinExistence type="predicted"/>
<evidence type="ECO:0000256" key="3">
    <source>
        <dbReference type="ARBA" id="ARBA00022692"/>
    </source>
</evidence>
<feature type="transmembrane region" description="Helical" evidence="7">
    <location>
        <begin position="312"/>
        <end position="339"/>
    </location>
</feature>
<feature type="transmembrane region" description="Helical" evidence="7">
    <location>
        <begin position="351"/>
        <end position="369"/>
    </location>
</feature>
<comment type="caution">
    <text evidence="8">The sequence shown here is derived from an EMBL/GenBank/DDBJ whole genome shotgun (WGS) entry which is preliminary data.</text>
</comment>
<feature type="transmembrane region" description="Helical" evidence="7">
    <location>
        <begin position="180"/>
        <end position="199"/>
    </location>
</feature>
<feature type="region of interest" description="Disordered" evidence="6">
    <location>
        <begin position="1"/>
        <end position="37"/>
    </location>
</feature>
<dbReference type="InterPro" id="IPR001046">
    <property type="entry name" value="NRAMP_fam"/>
</dbReference>
<keyword evidence="9" id="KW-1185">Reference proteome</keyword>
<sequence>MTDTAAARRARSGRPAGGRGDGTAGEPGGPGPVDPRRRAAGLTLLGPAFVAAIAYVDPGNVAANLTAGAQYGYLLLWVLVAANASAVVVQYLSAKLGVVTGRSLPEHLGLRMKRTPRLLFWAQAEIVAAATDVAEVIGGALALHLLFGLPLVAGGVLTGVVSMAILLLHSRRGTRTFEAVVTTMLAILTVGFCAGLLFAQVSPGELVGGLVPRFEDSQSVLLAASMLGATVMPHAVYLHSALARDRHGDVPAGPERRRVLVATRWDVGLALVVAGGVNVCMLVLAAATLPGVAGTDTIPGAQATIEANVGPVVGVLFSVGLLASGLASTSVGCMAGAEIMHGLLHVRVPLVVRRLVTLLPAVALLAVGADPTTLLVLSQVVLSFGIAFAIVPLVVYTSRRSIMGADVNAMTTRVVAGVIALVIVALNVALVVLTLAG</sequence>